<keyword evidence="7" id="KW-1185">Reference proteome</keyword>
<dbReference type="GO" id="GO:1990195">
    <property type="term" value="C:macrolide transmembrane transporter complex"/>
    <property type="evidence" value="ECO:0007669"/>
    <property type="project" value="InterPro"/>
</dbReference>
<dbReference type="Pfam" id="PF25973">
    <property type="entry name" value="BSH_CzcB"/>
    <property type="match status" value="1"/>
</dbReference>
<dbReference type="InterPro" id="IPR006143">
    <property type="entry name" value="RND_pump_MFP"/>
</dbReference>
<evidence type="ECO:0000313" key="7">
    <source>
        <dbReference type="Proteomes" id="UP000653730"/>
    </source>
</evidence>
<dbReference type="FunFam" id="2.40.30.170:FF:000010">
    <property type="entry name" value="Efflux RND transporter periplasmic adaptor subunit"/>
    <property type="match status" value="1"/>
</dbReference>
<dbReference type="GO" id="GO:0022857">
    <property type="term" value="F:transmembrane transporter activity"/>
    <property type="evidence" value="ECO:0007669"/>
    <property type="project" value="InterPro"/>
</dbReference>
<dbReference type="EMBL" id="JACVDC010000065">
    <property type="protein sequence ID" value="MBC9797612.1"/>
    <property type="molecule type" value="Genomic_DNA"/>
</dbReference>
<dbReference type="Gene3D" id="2.40.420.20">
    <property type="match status" value="1"/>
</dbReference>
<dbReference type="PANTHER" id="PTHR30097">
    <property type="entry name" value="CATION EFFLUX SYSTEM PROTEIN CUSB"/>
    <property type="match status" value="1"/>
</dbReference>
<dbReference type="Gene3D" id="6.10.140.1990">
    <property type="match status" value="1"/>
</dbReference>
<dbReference type="Gene3D" id="2.40.50.100">
    <property type="match status" value="1"/>
</dbReference>
<dbReference type="NCBIfam" id="TIGR01730">
    <property type="entry name" value="RND_mfp"/>
    <property type="match status" value="1"/>
</dbReference>
<dbReference type="Proteomes" id="UP000653730">
    <property type="component" value="Unassembled WGS sequence"/>
</dbReference>
<dbReference type="RefSeq" id="WP_187966745.1">
    <property type="nucleotide sequence ID" value="NZ_JACVDC010000065.1"/>
</dbReference>
<evidence type="ECO:0000256" key="2">
    <source>
        <dbReference type="ARBA" id="ARBA00022448"/>
    </source>
</evidence>
<comment type="similarity">
    <text evidence="1">Belongs to the membrane fusion protein (MFP) (TC 8.A.1) family.</text>
</comment>
<dbReference type="GO" id="GO:0019898">
    <property type="term" value="C:extrinsic component of membrane"/>
    <property type="evidence" value="ECO:0007669"/>
    <property type="project" value="InterPro"/>
</dbReference>
<feature type="coiled-coil region" evidence="3">
    <location>
        <begin position="117"/>
        <end position="144"/>
    </location>
</feature>
<proteinExistence type="inferred from homology"/>
<comment type="caution">
    <text evidence="6">The sequence shown here is derived from an EMBL/GenBank/DDBJ whole genome shotgun (WGS) entry which is preliminary data.</text>
</comment>
<dbReference type="Pfam" id="PF25954">
    <property type="entry name" value="Beta-barrel_RND_2"/>
    <property type="match status" value="1"/>
</dbReference>
<dbReference type="SUPFAM" id="SSF111369">
    <property type="entry name" value="HlyD-like secretion proteins"/>
    <property type="match status" value="1"/>
</dbReference>
<dbReference type="GO" id="GO:1990961">
    <property type="term" value="P:xenobiotic detoxification by transmembrane export across the plasma membrane"/>
    <property type="evidence" value="ECO:0007669"/>
    <property type="project" value="InterPro"/>
</dbReference>
<keyword evidence="2" id="KW-0813">Transport</keyword>
<dbReference type="AlphaFoldDB" id="A0A926JU77"/>
<accession>A0A926JU77</accession>
<keyword evidence="3" id="KW-0175">Coiled coil</keyword>
<sequence>MKRIYRNNTPADGKRNFLAFFSTVAMSSMLLVFSACHESRETTGTGNSSGYCLDTAFREKIQLETARIRPVEEGITLTGIVESNPDKVVPFSSLVDGVISGTHFSLGDEVNRGQVLAEVQSSELNNLKSERKSLESGIAVAERELRSVRSMYEDGIASQKDLLVAESELKTKQAALENVMATLGLYGSSSENGSFLVKSPVSGVITEKNVATGMRISADGGPLFTVADLSEVWVLLNIYAGNVTKLHTGQEVDIKTLSYPDEVFSGTITYISQVFDSEERVLKARVVIPNKDHKLKPGMSADIKAKKDRGTQAVTISTRALIFDDNRYFAVVYRGDCDLEVREIEVLGKHNHNAYTSGGLEENEQVVVKNLLLIYEQLKGSGS</sequence>
<reference evidence="6 7" key="1">
    <citation type="submission" date="2020-09" db="EMBL/GenBank/DDBJ databases">
        <title>Sinomicrobium weinanense sp. nov., a halophilic bacteria isolated from saline-alkali soil.</title>
        <authorList>
            <person name="Wu P."/>
            <person name="Ren H."/>
            <person name="Mei Y."/>
            <person name="Liang Y."/>
            <person name="Chen Z."/>
        </authorList>
    </citation>
    <scope>NUCLEOTIDE SEQUENCE [LARGE SCALE GENOMIC DNA]</scope>
    <source>
        <strain evidence="6 7">FJxs</strain>
    </source>
</reference>
<dbReference type="InterPro" id="IPR058792">
    <property type="entry name" value="Beta-barrel_RND_2"/>
</dbReference>
<dbReference type="PANTHER" id="PTHR30097:SF4">
    <property type="entry name" value="SLR6042 PROTEIN"/>
    <property type="match status" value="1"/>
</dbReference>
<name>A0A926JU77_9FLAO</name>
<dbReference type="GO" id="GO:0060003">
    <property type="term" value="P:copper ion export"/>
    <property type="evidence" value="ECO:0007669"/>
    <property type="project" value="TreeGrafter"/>
</dbReference>
<evidence type="ECO:0000256" key="1">
    <source>
        <dbReference type="ARBA" id="ARBA00009477"/>
    </source>
</evidence>
<feature type="domain" description="CusB-like beta-barrel" evidence="4">
    <location>
        <begin position="231"/>
        <end position="306"/>
    </location>
</feature>
<dbReference type="InterPro" id="IPR051909">
    <property type="entry name" value="MFP_Cation_Efflux"/>
</dbReference>
<feature type="domain" description="CzcB-like barrel-sandwich hybrid" evidence="5">
    <location>
        <begin position="94"/>
        <end position="228"/>
    </location>
</feature>
<dbReference type="InterPro" id="IPR030190">
    <property type="entry name" value="MacA_alpha-hairpin_sf"/>
</dbReference>
<dbReference type="GO" id="GO:0030313">
    <property type="term" value="C:cell envelope"/>
    <property type="evidence" value="ECO:0007669"/>
    <property type="project" value="TreeGrafter"/>
</dbReference>
<dbReference type="InterPro" id="IPR058647">
    <property type="entry name" value="BSH_CzcB-like"/>
</dbReference>
<evidence type="ECO:0000313" key="6">
    <source>
        <dbReference type="EMBL" id="MBC9797612.1"/>
    </source>
</evidence>
<dbReference type="Gene3D" id="2.40.30.170">
    <property type="match status" value="1"/>
</dbReference>
<evidence type="ECO:0000259" key="5">
    <source>
        <dbReference type="Pfam" id="PF25973"/>
    </source>
</evidence>
<evidence type="ECO:0000259" key="4">
    <source>
        <dbReference type="Pfam" id="PF25954"/>
    </source>
</evidence>
<protein>
    <submittedName>
        <fullName evidence="6">Efflux RND transporter periplasmic adaptor subunit</fullName>
    </submittedName>
</protein>
<organism evidence="6 7">
    <name type="scientific">Sinomicrobium weinanense</name>
    <dbReference type="NCBI Taxonomy" id="2842200"/>
    <lineage>
        <taxon>Bacteria</taxon>
        <taxon>Pseudomonadati</taxon>
        <taxon>Bacteroidota</taxon>
        <taxon>Flavobacteriia</taxon>
        <taxon>Flavobacteriales</taxon>
        <taxon>Flavobacteriaceae</taxon>
        <taxon>Sinomicrobium</taxon>
    </lineage>
</organism>
<dbReference type="GO" id="GO:0015679">
    <property type="term" value="P:plasma membrane copper ion transport"/>
    <property type="evidence" value="ECO:0007669"/>
    <property type="project" value="TreeGrafter"/>
</dbReference>
<gene>
    <name evidence="6" type="ORF">IBL28_16685</name>
</gene>
<evidence type="ECO:0000256" key="3">
    <source>
        <dbReference type="SAM" id="Coils"/>
    </source>
</evidence>